<protein>
    <recommendedName>
        <fullName evidence="3">HNH endonuclease</fullName>
    </recommendedName>
</protein>
<organism evidence="1 2">
    <name type="scientific">Henriciella pelagia</name>
    <dbReference type="NCBI Taxonomy" id="1977912"/>
    <lineage>
        <taxon>Bacteria</taxon>
        <taxon>Pseudomonadati</taxon>
        <taxon>Pseudomonadota</taxon>
        <taxon>Alphaproteobacteria</taxon>
        <taxon>Hyphomonadales</taxon>
        <taxon>Hyphomonadaceae</taxon>
        <taxon>Henriciella</taxon>
    </lineage>
</organism>
<proteinExistence type="predicted"/>
<sequence length="130" mass="14776">MKPLISSSDLSDERDFRRLKTRHPICLLCAFEELKAALQRSHIIPRQFGIHDAIIECLNCHCITSEMEKTMPYSPQTGRPDHERIARYLLALANRSQKFAATATTFAEQLLKFAEEEAKQIDGDDDAAVD</sequence>
<keyword evidence="2" id="KW-1185">Reference proteome</keyword>
<dbReference type="EMBL" id="BMKF01000002">
    <property type="protein sequence ID" value="GGB70055.1"/>
    <property type="molecule type" value="Genomic_DNA"/>
</dbReference>
<evidence type="ECO:0008006" key="3">
    <source>
        <dbReference type="Google" id="ProtNLM"/>
    </source>
</evidence>
<gene>
    <name evidence="1" type="ORF">GCM10011503_18410</name>
</gene>
<evidence type="ECO:0000313" key="1">
    <source>
        <dbReference type="EMBL" id="GGB70055.1"/>
    </source>
</evidence>
<dbReference type="RefSeq" id="WP_084392709.1">
    <property type="nucleotide sequence ID" value="NZ_BMKF01000002.1"/>
</dbReference>
<comment type="caution">
    <text evidence="1">The sequence shown here is derived from an EMBL/GenBank/DDBJ whole genome shotgun (WGS) entry which is preliminary data.</text>
</comment>
<name>A0ABQ1JN74_9PROT</name>
<accession>A0ABQ1JN74</accession>
<evidence type="ECO:0000313" key="2">
    <source>
        <dbReference type="Proteomes" id="UP000628854"/>
    </source>
</evidence>
<dbReference type="Proteomes" id="UP000628854">
    <property type="component" value="Unassembled WGS sequence"/>
</dbReference>
<reference evidence="2" key="1">
    <citation type="journal article" date="2019" name="Int. J. Syst. Evol. Microbiol.">
        <title>The Global Catalogue of Microorganisms (GCM) 10K type strain sequencing project: providing services to taxonomists for standard genome sequencing and annotation.</title>
        <authorList>
            <consortium name="The Broad Institute Genomics Platform"/>
            <consortium name="The Broad Institute Genome Sequencing Center for Infectious Disease"/>
            <person name="Wu L."/>
            <person name="Ma J."/>
        </authorList>
    </citation>
    <scope>NUCLEOTIDE SEQUENCE [LARGE SCALE GENOMIC DNA]</scope>
    <source>
        <strain evidence="2">CGMCC 1.15928</strain>
    </source>
</reference>